<dbReference type="InterPro" id="IPR050445">
    <property type="entry name" value="Bact_polysacc_biosynth/exp"/>
</dbReference>
<protein>
    <recommendedName>
        <fullName evidence="2">non-specific protein-tyrosine kinase</fullName>
        <ecNumber evidence="2">2.7.10.2</ecNumber>
    </recommendedName>
</protein>
<dbReference type="NCBIfam" id="TIGR01007">
    <property type="entry name" value="eps_fam"/>
    <property type="match status" value="1"/>
</dbReference>
<evidence type="ECO:0000313" key="14">
    <source>
        <dbReference type="Proteomes" id="UP001139646"/>
    </source>
</evidence>
<keyword evidence="9" id="KW-0175">Coiled coil</keyword>
<dbReference type="InterPro" id="IPR027417">
    <property type="entry name" value="P-loop_NTPase"/>
</dbReference>
<dbReference type="PANTHER" id="PTHR32309:SF13">
    <property type="entry name" value="FERRIC ENTEROBACTIN TRANSPORT PROTEIN FEPE"/>
    <property type="match status" value="1"/>
</dbReference>
<sequence>MLASGIQSGIEVSGGKQSQIINISYTSADPQEAADIINALSDAYIQFGLESRLGEVKNTESWLGEQFAALKAKLQDSETKLSTYRSQQGLVDTSQQQRIANTQLQSLNNELIRAQTNLSAAEEQYLAIKNIEPGSKEFYSLGPVLQNKTASDMVKEEAFLSRKVNELFERYGEKHPKMIAARSELKSAQQNLTEEVKKVVDNIEKNYRLAQFQVTNINKLISTTRADIQSLQTENFSLVSLEREVENNRRIYENFQVSLMETSGKSEYTASNVHIIDRATVPKVPFKPNIKLIIVLAGVFGAFFGVVLAFMREALDNTFKTPDAIEEKLKLPRLGITPVVKGKKGIVKPEKQYLDDSRSPFSESINTIRTGLLFSNIDNPPKTILVTSATGSEGKSTMAINLAAAYSNLGKTLLLEVDLRKPSIASSLNIKPKFGLTDLVTGSVTTESDIYYKDNNEQLNVITCGTIARNPLELLSSNKFELILEKLKQEFDYIILDGPPTLPVSDSCILANKVDGVIFVAKAEDTRVKVAKEAVSRLQKLNANIIGAVLTVAEPNKMSYYGDHYYSGEYYGTKPAKD</sequence>
<evidence type="ECO:0000256" key="4">
    <source>
        <dbReference type="ARBA" id="ARBA00022741"/>
    </source>
</evidence>
<dbReference type="PANTHER" id="PTHR32309">
    <property type="entry name" value="TYROSINE-PROTEIN KINASE"/>
    <property type="match status" value="1"/>
</dbReference>
<evidence type="ECO:0000256" key="3">
    <source>
        <dbReference type="ARBA" id="ARBA00022679"/>
    </source>
</evidence>
<dbReference type="EC" id="2.7.10.2" evidence="2"/>
<evidence type="ECO:0000256" key="9">
    <source>
        <dbReference type="SAM" id="Coils"/>
    </source>
</evidence>
<dbReference type="Pfam" id="PF13614">
    <property type="entry name" value="AAA_31"/>
    <property type="match status" value="1"/>
</dbReference>
<dbReference type="InterPro" id="IPR025669">
    <property type="entry name" value="AAA_dom"/>
</dbReference>
<dbReference type="Proteomes" id="UP001139646">
    <property type="component" value="Unassembled WGS sequence"/>
</dbReference>
<keyword evidence="4" id="KW-0547">Nucleotide-binding</keyword>
<reference evidence="13" key="1">
    <citation type="submission" date="2022-01" db="EMBL/GenBank/DDBJ databases">
        <title>Colwellia maritima, isolated from seawater.</title>
        <authorList>
            <person name="Kristyanto S."/>
            <person name="Jung J."/>
            <person name="Jeon C.O."/>
        </authorList>
    </citation>
    <scope>NUCLEOTIDE SEQUENCE</scope>
    <source>
        <strain evidence="13">MSW7</strain>
    </source>
</reference>
<proteinExistence type="inferred from homology"/>
<comment type="catalytic activity">
    <reaction evidence="8">
        <text>L-tyrosyl-[protein] + ATP = O-phospho-L-tyrosyl-[protein] + ADP + H(+)</text>
        <dbReference type="Rhea" id="RHEA:10596"/>
        <dbReference type="Rhea" id="RHEA-COMP:10136"/>
        <dbReference type="Rhea" id="RHEA-COMP:20101"/>
        <dbReference type="ChEBI" id="CHEBI:15378"/>
        <dbReference type="ChEBI" id="CHEBI:30616"/>
        <dbReference type="ChEBI" id="CHEBI:46858"/>
        <dbReference type="ChEBI" id="CHEBI:61978"/>
        <dbReference type="ChEBI" id="CHEBI:456216"/>
        <dbReference type="EC" id="2.7.10.2"/>
    </reaction>
</comment>
<evidence type="ECO:0000313" key="13">
    <source>
        <dbReference type="EMBL" id="MCI2283782.1"/>
    </source>
</evidence>
<gene>
    <name evidence="13" type="ORF">L3081_10700</name>
</gene>
<name>A0ABS9X1W5_9GAMM</name>
<keyword evidence="10" id="KW-0472">Membrane</keyword>
<feature type="domain" description="AAA" evidence="11">
    <location>
        <begin position="382"/>
        <end position="527"/>
    </location>
</feature>
<evidence type="ECO:0000259" key="11">
    <source>
        <dbReference type="Pfam" id="PF13614"/>
    </source>
</evidence>
<evidence type="ECO:0000256" key="2">
    <source>
        <dbReference type="ARBA" id="ARBA00011903"/>
    </source>
</evidence>
<evidence type="ECO:0000259" key="12">
    <source>
        <dbReference type="Pfam" id="PF13807"/>
    </source>
</evidence>
<feature type="domain" description="Tyrosine-protein kinase G-rich" evidence="12">
    <location>
        <begin position="238"/>
        <end position="314"/>
    </location>
</feature>
<evidence type="ECO:0000256" key="8">
    <source>
        <dbReference type="ARBA" id="ARBA00051245"/>
    </source>
</evidence>
<dbReference type="InterPro" id="IPR032807">
    <property type="entry name" value="GNVR"/>
</dbReference>
<dbReference type="GO" id="GO:0004715">
    <property type="term" value="F:non-membrane spanning protein tyrosine kinase activity"/>
    <property type="evidence" value="ECO:0007669"/>
    <property type="project" value="UniProtKB-EC"/>
</dbReference>
<evidence type="ECO:0000256" key="1">
    <source>
        <dbReference type="ARBA" id="ARBA00007316"/>
    </source>
</evidence>
<keyword evidence="14" id="KW-1185">Reference proteome</keyword>
<comment type="similarity">
    <text evidence="1">Belongs to the CpsD/CapB family.</text>
</comment>
<keyword evidence="6" id="KW-0067">ATP-binding</keyword>
<dbReference type="Pfam" id="PF13807">
    <property type="entry name" value="GNVR"/>
    <property type="match status" value="1"/>
</dbReference>
<feature type="coiled-coil region" evidence="9">
    <location>
        <begin position="67"/>
        <end position="124"/>
    </location>
</feature>
<dbReference type="SUPFAM" id="SSF52540">
    <property type="entry name" value="P-loop containing nucleoside triphosphate hydrolases"/>
    <property type="match status" value="1"/>
</dbReference>
<feature type="transmembrane region" description="Helical" evidence="10">
    <location>
        <begin position="292"/>
        <end position="311"/>
    </location>
</feature>
<evidence type="ECO:0000256" key="5">
    <source>
        <dbReference type="ARBA" id="ARBA00022777"/>
    </source>
</evidence>
<accession>A0ABS9X1W5</accession>
<dbReference type="CDD" id="cd05387">
    <property type="entry name" value="BY-kinase"/>
    <property type="match status" value="1"/>
</dbReference>
<keyword evidence="3 13" id="KW-0808">Transferase</keyword>
<dbReference type="InterPro" id="IPR005702">
    <property type="entry name" value="Wzc-like_C"/>
</dbReference>
<evidence type="ECO:0000256" key="10">
    <source>
        <dbReference type="SAM" id="Phobius"/>
    </source>
</evidence>
<evidence type="ECO:0000256" key="7">
    <source>
        <dbReference type="ARBA" id="ARBA00023137"/>
    </source>
</evidence>
<comment type="caution">
    <text evidence="13">The sequence shown here is derived from an EMBL/GenBank/DDBJ whole genome shotgun (WGS) entry which is preliminary data.</text>
</comment>
<keyword evidence="5" id="KW-0418">Kinase</keyword>
<keyword evidence="10" id="KW-0812">Transmembrane</keyword>
<keyword evidence="7" id="KW-0829">Tyrosine-protein kinase</keyword>
<dbReference type="EMBL" id="JAKKSL010000002">
    <property type="protein sequence ID" value="MCI2283782.1"/>
    <property type="molecule type" value="Genomic_DNA"/>
</dbReference>
<dbReference type="Gene3D" id="3.40.50.300">
    <property type="entry name" value="P-loop containing nucleotide triphosphate hydrolases"/>
    <property type="match status" value="1"/>
</dbReference>
<evidence type="ECO:0000256" key="6">
    <source>
        <dbReference type="ARBA" id="ARBA00022840"/>
    </source>
</evidence>
<dbReference type="RefSeq" id="WP_242286010.1">
    <property type="nucleotide sequence ID" value="NZ_JAKKSL010000002.1"/>
</dbReference>
<keyword evidence="10" id="KW-1133">Transmembrane helix</keyword>
<organism evidence="13 14">
    <name type="scientific">Colwellia maritima</name>
    <dbReference type="NCBI Taxonomy" id="2912588"/>
    <lineage>
        <taxon>Bacteria</taxon>
        <taxon>Pseudomonadati</taxon>
        <taxon>Pseudomonadota</taxon>
        <taxon>Gammaproteobacteria</taxon>
        <taxon>Alteromonadales</taxon>
        <taxon>Colwelliaceae</taxon>
        <taxon>Colwellia</taxon>
    </lineage>
</organism>